<organism evidence="2 3">
    <name type="scientific">Zestosphaera tikiterensis</name>
    <dbReference type="NCBI Taxonomy" id="1973259"/>
    <lineage>
        <taxon>Archaea</taxon>
        <taxon>Thermoproteota</taxon>
        <taxon>Thermoprotei</taxon>
        <taxon>Desulfurococcales</taxon>
        <taxon>Desulfurococcaceae</taxon>
        <taxon>Zestosphaera</taxon>
    </lineage>
</organism>
<dbReference type="Proteomes" id="UP000244093">
    <property type="component" value="Unassembled WGS sequence"/>
</dbReference>
<name>A0A2R7Y376_9CREN</name>
<feature type="transmembrane region" description="Helical" evidence="1">
    <location>
        <begin position="21"/>
        <end position="39"/>
    </location>
</feature>
<feature type="transmembrane region" description="Helical" evidence="1">
    <location>
        <begin position="45"/>
        <end position="62"/>
    </location>
</feature>
<evidence type="ECO:0000256" key="1">
    <source>
        <dbReference type="SAM" id="Phobius"/>
    </source>
</evidence>
<protein>
    <recommendedName>
        <fullName evidence="4">Cobalt ABC transporter permease</fullName>
    </recommendedName>
</protein>
<proteinExistence type="predicted"/>
<sequence length="241" mass="26340">MADTLEVIAWGVGGDSLKLKLKVNNVALFTASVMLTLAGAYTRNYVVKLAFIAATALVLINVNNVSIRRNAVKVYLYVCAFALFLGLPTLFISKNPNTLNSILETMLSTASATSPMIVFIALKGLRGVTEVFDVISQELKHMLNVFIALMPKTSRVMSDVIIARTSRNLNDNTRNSWRVLTTSVGDTLIHLSSLAQNLSLAIASRSIGLSEGRTQTLKFKPADYLILSSATAITFLTLFYW</sequence>
<accession>A0A2R7Y376</accession>
<evidence type="ECO:0000313" key="2">
    <source>
        <dbReference type="EMBL" id="PUA31817.1"/>
    </source>
</evidence>
<dbReference type="AlphaFoldDB" id="A0A2R7Y376"/>
<evidence type="ECO:0008006" key="4">
    <source>
        <dbReference type="Google" id="ProtNLM"/>
    </source>
</evidence>
<gene>
    <name evidence="2" type="ORF">B7O98_08440</name>
</gene>
<dbReference type="EMBL" id="NBVN01000006">
    <property type="protein sequence ID" value="PUA31817.1"/>
    <property type="molecule type" value="Genomic_DNA"/>
</dbReference>
<keyword evidence="1" id="KW-0812">Transmembrane</keyword>
<feature type="transmembrane region" description="Helical" evidence="1">
    <location>
        <begin position="74"/>
        <end position="93"/>
    </location>
</feature>
<keyword evidence="1" id="KW-0472">Membrane</keyword>
<evidence type="ECO:0000313" key="3">
    <source>
        <dbReference type="Proteomes" id="UP000244093"/>
    </source>
</evidence>
<comment type="caution">
    <text evidence="2">The sequence shown here is derived from an EMBL/GenBank/DDBJ whole genome shotgun (WGS) entry which is preliminary data.</text>
</comment>
<reference evidence="2 3" key="1">
    <citation type="journal article" date="2018" name="Syst. Appl. Microbiol.">
        <title>A new symbiotic nanoarchaeote (Candidatus Nanoclepta minutus) and its host (Zestosphaera tikiterensis gen. nov., sp. nov.) from a New Zealand hot spring.</title>
        <authorList>
            <person name="St John E."/>
            <person name="Liu Y."/>
            <person name="Podar M."/>
            <person name="Stott M.B."/>
            <person name="Meneghin J."/>
            <person name="Chen Z."/>
            <person name="Lagutin K."/>
            <person name="Mitchell K."/>
            <person name="Reysenbach A.L."/>
        </authorList>
    </citation>
    <scope>NUCLEOTIDE SEQUENCE [LARGE SCALE GENOMIC DNA]</scope>
    <source>
        <strain evidence="2">NZ3</strain>
    </source>
</reference>
<keyword evidence="1" id="KW-1133">Transmembrane helix</keyword>